<evidence type="ECO:0000313" key="2">
    <source>
        <dbReference type="EMBL" id="EER46513.1"/>
    </source>
</evidence>
<dbReference type="EMBL" id="ACQL01000109">
    <property type="protein sequence ID" value="EER46513.1"/>
    <property type="molecule type" value="Genomic_DNA"/>
</dbReference>
<dbReference type="GO" id="GO:0004803">
    <property type="term" value="F:transposase activity"/>
    <property type="evidence" value="ECO:0007669"/>
    <property type="project" value="InterPro"/>
</dbReference>
<comment type="caution">
    <text evidence="2">The sequence shown here is derived from an EMBL/GenBank/DDBJ whole genome shotgun (WGS) entry which is preliminary data.</text>
</comment>
<dbReference type="SUPFAM" id="SSF143422">
    <property type="entry name" value="Transposase IS200-like"/>
    <property type="match status" value="1"/>
</dbReference>
<dbReference type="InterPro" id="IPR002686">
    <property type="entry name" value="Transposase_17"/>
</dbReference>
<dbReference type="GO" id="GO:0006313">
    <property type="term" value="P:DNA transposition"/>
    <property type="evidence" value="ECO:0007669"/>
    <property type="project" value="InterPro"/>
</dbReference>
<dbReference type="PANTHER" id="PTHR36966:SF1">
    <property type="entry name" value="REP-ASSOCIATED TYROSINE TRANSPOSASE"/>
    <property type="match status" value="1"/>
</dbReference>
<feature type="domain" description="Transposase IS200-like" evidence="1">
    <location>
        <begin position="21"/>
        <end position="164"/>
    </location>
</feature>
<dbReference type="Proteomes" id="UP000005532">
    <property type="component" value="Unassembled WGS sequence"/>
</dbReference>
<dbReference type="eggNOG" id="COG1943">
    <property type="taxonomic scope" value="Bacteria"/>
</dbReference>
<dbReference type="GO" id="GO:0043565">
    <property type="term" value="F:sequence-specific DNA binding"/>
    <property type="evidence" value="ECO:0007669"/>
    <property type="project" value="TreeGrafter"/>
</dbReference>
<dbReference type="AlphaFoldDB" id="C5S3R5"/>
<reference evidence="2 3" key="1">
    <citation type="journal article" date="2010" name="Vet. Microbiol.">
        <title>Production of haemolysins by strains of the Actinobacillus minor/porcitonsillarum complex.</title>
        <authorList>
            <person name="Arya G."/>
            <person name="Niven D.F."/>
        </authorList>
    </citation>
    <scope>NUCLEOTIDE SEQUENCE [LARGE SCALE GENOMIC DNA]</scope>
    <source>
        <strain evidence="2 3">NM305</strain>
    </source>
</reference>
<dbReference type="OrthoDB" id="9794403at2"/>
<dbReference type="SMART" id="SM01321">
    <property type="entry name" value="Y1_Tnp"/>
    <property type="match status" value="1"/>
</dbReference>
<sequence>MKYDPNIHHRRSIRLKHFDYRQDGFYFITLCCKDNAHFFGEIIDDHMQLNEIGEIAQKCWYDIPNHFENVELHEFVIMPNHIHFIIEIVGAKYFSPNDPNEFMVNRPKGTSQTIGSIVRGFKVGVTKWVRQHTQIHTLWQRNYYEHIIRTEESYHKISDYIKYNPLNWRTDRFYS</sequence>
<dbReference type="InterPro" id="IPR036515">
    <property type="entry name" value="Transposase_17_sf"/>
</dbReference>
<dbReference type="Gene3D" id="3.30.70.1290">
    <property type="entry name" value="Transposase IS200-like"/>
    <property type="match status" value="1"/>
</dbReference>
<protein>
    <recommendedName>
        <fullName evidence="1">Transposase IS200-like domain-containing protein</fullName>
    </recommendedName>
</protein>
<dbReference type="RefSeq" id="WP_005825127.1">
    <property type="nucleotide sequence ID" value="NZ_ACQL01000109.1"/>
</dbReference>
<accession>C5S3R5</accession>
<evidence type="ECO:0000259" key="1">
    <source>
        <dbReference type="SMART" id="SM01321"/>
    </source>
</evidence>
<dbReference type="InterPro" id="IPR052715">
    <property type="entry name" value="RAYT_transposase"/>
</dbReference>
<proteinExistence type="predicted"/>
<dbReference type="PANTHER" id="PTHR36966">
    <property type="entry name" value="REP-ASSOCIATED TYROSINE TRANSPOSASE"/>
    <property type="match status" value="1"/>
</dbReference>
<evidence type="ECO:0000313" key="3">
    <source>
        <dbReference type="Proteomes" id="UP000005532"/>
    </source>
</evidence>
<organism evidence="2 3">
    <name type="scientific">Actinobacillus minor NM305</name>
    <dbReference type="NCBI Taxonomy" id="637911"/>
    <lineage>
        <taxon>Bacteria</taxon>
        <taxon>Pseudomonadati</taxon>
        <taxon>Pseudomonadota</taxon>
        <taxon>Gammaproteobacteria</taxon>
        <taxon>Pasteurellales</taxon>
        <taxon>Pasteurellaceae</taxon>
        <taxon>Actinobacillus</taxon>
    </lineage>
</organism>
<name>C5S3R5_9PAST</name>
<gene>
    <name evidence="2" type="ORF">AM305_00614</name>
</gene>